<dbReference type="EMBL" id="CAJVPQ010000048">
    <property type="protein sequence ID" value="CAG8440538.1"/>
    <property type="molecule type" value="Genomic_DNA"/>
</dbReference>
<evidence type="ECO:0000256" key="1">
    <source>
        <dbReference type="SAM" id="Phobius"/>
    </source>
</evidence>
<dbReference type="Proteomes" id="UP000789570">
    <property type="component" value="Unassembled WGS sequence"/>
</dbReference>
<feature type="transmembrane region" description="Helical" evidence="1">
    <location>
        <begin position="165"/>
        <end position="187"/>
    </location>
</feature>
<feature type="transmembrane region" description="Helical" evidence="1">
    <location>
        <begin position="125"/>
        <end position="144"/>
    </location>
</feature>
<name>A0A9N8V3G5_9GLOM</name>
<keyword evidence="1" id="KW-1133">Transmembrane helix</keyword>
<reference evidence="2" key="1">
    <citation type="submission" date="2021-06" db="EMBL/GenBank/DDBJ databases">
        <authorList>
            <person name="Kallberg Y."/>
            <person name="Tangrot J."/>
            <person name="Rosling A."/>
        </authorList>
    </citation>
    <scope>NUCLEOTIDE SEQUENCE</scope>
    <source>
        <strain evidence="2">UK204</strain>
    </source>
</reference>
<evidence type="ECO:0000313" key="2">
    <source>
        <dbReference type="EMBL" id="CAG8440538.1"/>
    </source>
</evidence>
<sequence>MVKLENWYTRMCRSDQSKKDIYCECDFRINIYRCDNKFFARASWVTLTLTSLNVILGTALLYYLIKVKKQPFFLSATRERGIIRPRPVHSFQLIALLYNAALLFNVICLITESYPYVIFAELGHFLPLAVCVSLAIFCPISLIYSTPNIGCSNAFTNTTLIDVMAFFFMIHPYLLILPTALLSGYYADRDDIETAMLYFKINFISWTIVSIAYFLLVVYFYHKLISVINCQIKNQVESQGSIQKIGSNIICSNSDINTWKRAKRNVRYYTISIEKQWKKVPNKWDFLCQGFLLTLWILYSAFKLTHVSGFEIWSKAVILPRVIPWEKGELETLVFIGLEVGNATIAFGYVNMFLCVASFTTLIWTYWSSHSRGGKIIDGEIAANHVETKFTPQNIV</sequence>
<feature type="transmembrane region" description="Helical" evidence="1">
    <location>
        <begin position="93"/>
        <end position="119"/>
    </location>
</feature>
<keyword evidence="1" id="KW-0472">Membrane</keyword>
<dbReference type="OrthoDB" id="2131431at2759"/>
<evidence type="ECO:0000313" key="3">
    <source>
        <dbReference type="Proteomes" id="UP000789570"/>
    </source>
</evidence>
<dbReference type="AlphaFoldDB" id="A0A9N8V3G5"/>
<feature type="transmembrane region" description="Helical" evidence="1">
    <location>
        <begin position="346"/>
        <end position="367"/>
    </location>
</feature>
<protein>
    <submittedName>
        <fullName evidence="2">4206_t:CDS:1</fullName>
    </submittedName>
</protein>
<proteinExistence type="predicted"/>
<keyword evidence="3" id="KW-1185">Reference proteome</keyword>
<comment type="caution">
    <text evidence="2">The sequence shown here is derived from an EMBL/GenBank/DDBJ whole genome shotgun (WGS) entry which is preliminary data.</text>
</comment>
<feature type="transmembrane region" description="Helical" evidence="1">
    <location>
        <begin position="199"/>
        <end position="221"/>
    </location>
</feature>
<accession>A0A9N8V3G5</accession>
<gene>
    <name evidence="2" type="ORF">FCALED_LOCUS494</name>
</gene>
<feature type="transmembrane region" description="Helical" evidence="1">
    <location>
        <begin position="42"/>
        <end position="65"/>
    </location>
</feature>
<organism evidence="2 3">
    <name type="scientific">Funneliformis caledonium</name>
    <dbReference type="NCBI Taxonomy" id="1117310"/>
    <lineage>
        <taxon>Eukaryota</taxon>
        <taxon>Fungi</taxon>
        <taxon>Fungi incertae sedis</taxon>
        <taxon>Mucoromycota</taxon>
        <taxon>Glomeromycotina</taxon>
        <taxon>Glomeromycetes</taxon>
        <taxon>Glomerales</taxon>
        <taxon>Glomeraceae</taxon>
        <taxon>Funneliformis</taxon>
    </lineage>
</organism>
<keyword evidence="1" id="KW-0812">Transmembrane</keyword>